<evidence type="ECO:0000256" key="1">
    <source>
        <dbReference type="ARBA" id="ARBA00022630"/>
    </source>
</evidence>
<feature type="domain" description="FAD/NAD(P)-binding" evidence="3">
    <location>
        <begin position="3"/>
        <end position="281"/>
    </location>
</feature>
<dbReference type="RefSeq" id="WP_045163008.1">
    <property type="nucleotide sequence ID" value="NZ_JYHV01000029.1"/>
</dbReference>
<reference evidence="4 5" key="1">
    <citation type="submission" date="2015-02" db="EMBL/GenBank/DDBJ databases">
        <title>Draft genome sequence of Pseudomonas stutzeri NT0128 isolated from wheat (Triticum turgidum) rhizosphere.</title>
        <authorList>
            <person name="Tovi N."/>
            <person name="Frenk S."/>
            <person name="Hadar Y."/>
            <person name="Minz D."/>
        </authorList>
    </citation>
    <scope>NUCLEOTIDE SEQUENCE [LARGE SCALE GENOMIC DNA]</scope>
    <source>
        <strain evidence="4 5">NT0128</strain>
    </source>
</reference>
<dbReference type="EMBL" id="JYHV01000029">
    <property type="protein sequence ID" value="KJH80383.1"/>
    <property type="molecule type" value="Genomic_DNA"/>
</dbReference>
<dbReference type="Gene3D" id="3.50.50.60">
    <property type="entry name" value="FAD/NAD(P)-binding domain"/>
    <property type="match status" value="2"/>
</dbReference>
<dbReference type="InterPro" id="IPR023753">
    <property type="entry name" value="FAD/NAD-binding_dom"/>
</dbReference>
<dbReference type="InterPro" id="IPR036188">
    <property type="entry name" value="FAD/NAD-bd_sf"/>
</dbReference>
<dbReference type="InterPro" id="IPR050097">
    <property type="entry name" value="Ferredoxin-NADP_redctase_2"/>
</dbReference>
<accession>A0A0D9AHC6</accession>
<evidence type="ECO:0000313" key="4">
    <source>
        <dbReference type="EMBL" id="KJH80383.1"/>
    </source>
</evidence>
<dbReference type="SUPFAM" id="SSF51905">
    <property type="entry name" value="FAD/NAD(P)-binding domain"/>
    <property type="match status" value="1"/>
</dbReference>
<dbReference type="GO" id="GO:0016491">
    <property type="term" value="F:oxidoreductase activity"/>
    <property type="evidence" value="ECO:0007669"/>
    <property type="project" value="UniProtKB-KW"/>
</dbReference>
<evidence type="ECO:0000313" key="5">
    <source>
        <dbReference type="Proteomes" id="UP000032487"/>
    </source>
</evidence>
<dbReference type="AlphaFoldDB" id="A0A0D9AHC6"/>
<dbReference type="Proteomes" id="UP000032487">
    <property type="component" value="Unassembled WGS sequence"/>
</dbReference>
<gene>
    <name evidence="4" type="ORF">UF78_14955</name>
</gene>
<dbReference type="PRINTS" id="PR00469">
    <property type="entry name" value="PNDRDTASEII"/>
</dbReference>
<proteinExistence type="predicted"/>
<sequence length="296" mass="31876">MFYDVIIIGGSYAGLSAGLPLARARRRVLVIDAGLRRNRFAAASHGFLTQDGAPPDEIAAEGRAQLMNYDTVDWLHAEVTRVERDEQGFRLTDARGNDHRARLLILANGIVDELPAIPGLAERWGKQVFHCPYCHGYELDQGRIGVLATSSLSMHQALMLPDWGSTTLLLNEVFEPSAEELAQLEARGAALERTRVIRLKEGEPMNVELADGRRLPFDGIFLAPRIRVSALIEQLGCAMQEGPLGPFIKTDPTQATSIPGVFACGDAARAAGSVPLAVGDGAMAGAAAHRALMFGI</sequence>
<dbReference type="PANTHER" id="PTHR48105">
    <property type="entry name" value="THIOREDOXIN REDUCTASE 1-RELATED-RELATED"/>
    <property type="match status" value="1"/>
</dbReference>
<organism evidence="4 5">
    <name type="scientific">Stutzerimonas stutzeri</name>
    <name type="common">Pseudomonas stutzeri</name>
    <dbReference type="NCBI Taxonomy" id="316"/>
    <lineage>
        <taxon>Bacteria</taxon>
        <taxon>Pseudomonadati</taxon>
        <taxon>Pseudomonadota</taxon>
        <taxon>Gammaproteobacteria</taxon>
        <taxon>Pseudomonadales</taxon>
        <taxon>Pseudomonadaceae</taxon>
        <taxon>Stutzerimonas</taxon>
    </lineage>
</organism>
<keyword evidence="2" id="KW-0560">Oxidoreductase</keyword>
<dbReference type="Pfam" id="PF07992">
    <property type="entry name" value="Pyr_redox_2"/>
    <property type="match status" value="1"/>
</dbReference>
<evidence type="ECO:0000259" key="3">
    <source>
        <dbReference type="Pfam" id="PF07992"/>
    </source>
</evidence>
<dbReference type="OrthoDB" id="9786503at2"/>
<protein>
    <submittedName>
        <fullName evidence="4">Thioredoxin reductase</fullName>
    </submittedName>
</protein>
<comment type="caution">
    <text evidence="4">The sequence shown here is derived from an EMBL/GenBank/DDBJ whole genome shotgun (WGS) entry which is preliminary data.</text>
</comment>
<dbReference type="PRINTS" id="PR00368">
    <property type="entry name" value="FADPNR"/>
</dbReference>
<name>A0A0D9AHC6_STUST</name>
<dbReference type="PATRIC" id="fig|316.101.peg.3749"/>
<evidence type="ECO:0000256" key="2">
    <source>
        <dbReference type="ARBA" id="ARBA00023002"/>
    </source>
</evidence>
<keyword evidence="1" id="KW-0285">Flavoprotein</keyword>